<dbReference type="Proteomes" id="UP000014760">
    <property type="component" value="Unassembled WGS sequence"/>
</dbReference>
<proteinExistence type="predicted"/>
<sequence length="132" mass="14495">MAIHGSNSYEFSFEQGSHQDAGFAEGLQIGGKAGEDEGHRLGQVQGSKVGSEVGFYKGFASAWHNILLKDSSEKHRKKLKVLSQLLGLIDGFPLQEPQDPSLQEKMEAMRAKYKQVSSLLGVVPEKSQELCF</sequence>
<dbReference type="PANTHER" id="PTHR28532">
    <property type="entry name" value="GEO13458P1"/>
    <property type="match status" value="1"/>
</dbReference>
<reference evidence="3" key="1">
    <citation type="submission" date="2012-12" db="EMBL/GenBank/DDBJ databases">
        <authorList>
            <person name="Hellsten U."/>
            <person name="Grimwood J."/>
            <person name="Chapman J.A."/>
            <person name="Shapiro H."/>
            <person name="Aerts A."/>
            <person name="Otillar R.P."/>
            <person name="Terry A.Y."/>
            <person name="Boore J.L."/>
            <person name="Simakov O."/>
            <person name="Marletaz F."/>
            <person name="Cho S.-J."/>
            <person name="Edsinger-Gonzales E."/>
            <person name="Havlak P."/>
            <person name="Kuo D.-H."/>
            <person name="Larsson T."/>
            <person name="Lv J."/>
            <person name="Arendt D."/>
            <person name="Savage R."/>
            <person name="Osoegawa K."/>
            <person name="de Jong P."/>
            <person name="Lindberg D.R."/>
            <person name="Seaver E.C."/>
            <person name="Weisblat D.A."/>
            <person name="Putnam N.H."/>
            <person name="Grigoriev I.V."/>
            <person name="Rokhsar D.S."/>
        </authorList>
    </citation>
    <scope>NUCLEOTIDE SEQUENCE</scope>
    <source>
        <strain evidence="3">I ESC-2004</strain>
    </source>
</reference>
<dbReference type="InterPro" id="IPR052436">
    <property type="entry name" value="LTO1_adapter"/>
</dbReference>
<evidence type="ECO:0000313" key="1">
    <source>
        <dbReference type="EMBL" id="ELU05312.1"/>
    </source>
</evidence>
<reference evidence="2" key="3">
    <citation type="submission" date="2015-06" db="UniProtKB">
        <authorList>
            <consortium name="EnsemblMetazoa"/>
        </authorList>
    </citation>
    <scope>IDENTIFICATION</scope>
</reference>
<dbReference type="PANTHER" id="PTHR28532:SF1">
    <property type="entry name" value="ORAL CANCER OVEREXPRESSED 1"/>
    <property type="match status" value="1"/>
</dbReference>
<accession>R7UMZ1</accession>
<evidence type="ECO:0000313" key="3">
    <source>
        <dbReference type="Proteomes" id="UP000014760"/>
    </source>
</evidence>
<reference evidence="1 3" key="2">
    <citation type="journal article" date="2013" name="Nature">
        <title>Insights into bilaterian evolution from three spiralian genomes.</title>
        <authorList>
            <person name="Simakov O."/>
            <person name="Marletaz F."/>
            <person name="Cho S.J."/>
            <person name="Edsinger-Gonzales E."/>
            <person name="Havlak P."/>
            <person name="Hellsten U."/>
            <person name="Kuo D.H."/>
            <person name="Larsson T."/>
            <person name="Lv J."/>
            <person name="Arendt D."/>
            <person name="Savage R."/>
            <person name="Osoegawa K."/>
            <person name="de Jong P."/>
            <person name="Grimwood J."/>
            <person name="Chapman J.A."/>
            <person name="Shapiro H."/>
            <person name="Aerts A."/>
            <person name="Otillar R.P."/>
            <person name="Terry A.Y."/>
            <person name="Boore J.L."/>
            <person name="Grigoriev I.V."/>
            <person name="Lindberg D.R."/>
            <person name="Seaver E.C."/>
            <person name="Weisblat D.A."/>
            <person name="Putnam N.H."/>
            <person name="Rokhsar D.S."/>
        </authorList>
    </citation>
    <scope>NUCLEOTIDE SEQUENCE</scope>
    <source>
        <strain evidence="1 3">I ESC-2004</strain>
    </source>
</reference>
<dbReference type="EMBL" id="AMQN01007889">
    <property type="status" value="NOT_ANNOTATED_CDS"/>
    <property type="molecule type" value="Genomic_DNA"/>
</dbReference>
<dbReference type="HOGENOM" id="CLU_093191_3_1_1"/>
<dbReference type="OMA" id="YQLGYAQ"/>
<dbReference type="AlphaFoldDB" id="R7UMZ1"/>
<organism evidence="1">
    <name type="scientific">Capitella teleta</name>
    <name type="common">Polychaete worm</name>
    <dbReference type="NCBI Taxonomy" id="283909"/>
    <lineage>
        <taxon>Eukaryota</taxon>
        <taxon>Metazoa</taxon>
        <taxon>Spiralia</taxon>
        <taxon>Lophotrochozoa</taxon>
        <taxon>Annelida</taxon>
        <taxon>Polychaeta</taxon>
        <taxon>Sedentaria</taxon>
        <taxon>Scolecida</taxon>
        <taxon>Capitellidae</taxon>
        <taxon>Capitella</taxon>
    </lineage>
</organism>
<name>R7UMZ1_CAPTE</name>
<dbReference type="EMBL" id="KB301649">
    <property type="protein sequence ID" value="ELU05312.1"/>
    <property type="molecule type" value="Genomic_DNA"/>
</dbReference>
<gene>
    <name evidence="1" type="ORF">CAPTEDRAFT_227301</name>
</gene>
<dbReference type="EnsemblMetazoa" id="CapteT227301">
    <property type="protein sequence ID" value="CapteP227301"/>
    <property type="gene ID" value="CapteG227301"/>
</dbReference>
<keyword evidence="3" id="KW-1185">Reference proteome</keyword>
<protein>
    <recommendedName>
        <fullName evidence="4">Essential protein Yae1 N-terminal domain-containing protein</fullName>
    </recommendedName>
</protein>
<dbReference type="STRING" id="283909.R7UMZ1"/>
<dbReference type="OrthoDB" id="48036at2759"/>
<evidence type="ECO:0000313" key="2">
    <source>
        <dbReference type="EnsemblMetazoa" id="CapteP227301"/>
    </source>
</evidence>
<evidence type="ECO:0008006" key="4">
    <source>
        <dbReference type="Google" id="ProtNLM"/>
    </source>
</evidence>